<accession>A0ACC1T6Y9</accession>
<comment type="caution">
    <text evidence="1">The sequence shown here is derived from an EMBL/GenBank/DDBJ whole genome shotgun (WGS) entry which is preliminary data.</text>
</comment>
<evidence type="ECO:0000313" key="1">
    <source>
        <dbReference type="EMBL" id="KAJ3554484.1"/>
    </source>
</evidence>
<sequence>MMRVAALPRTDYSGNKYPAHLTSDLLGPVALTLQESIHFTNTSQESPDDEWKSLFHDVYWRLGEERRVFILSFLHQLHCLIGLQRGLQDPAHGDSGRNADHHMQHCLNYLRQTLLCTSFDALERGDFMARDFESVRMGDTLVCHDWEEIFEETVKNQADWAAWNAQWN</sequence>
<dbReference type="Proteomes" id="UP001148662">
    <property type="component" value="Unassembled WGS sequence"/>
</dbReference>
<reference evidence="1" key="1">
    <citation type="submission" date="2022-07" db="EMBL/GenBank/DDBJ databases">
        <title>Genome Sequence of Phlebia brevispora.</title>
        <authorList>
            <person name="Buettner E."/>
        </authorList>
    </citation>
    <scope>NUCLEOTIDE SEQUENCE</scope>
    <source>
        <strain evidence="1">MPL23</strain>
    </source>
</reference>
<protein>
    <submittedName>
        <fullName evidence="1">Uncharacterized protein</fullName>
    </submittedName>
</protein>
<name>A0ACC1T6Y9_9APHY</name>
<proteinExistence type="predicted"/>
<gene>
    <name evidence="1" type="ORF">NM688_g3085</name>
</gene>
<keyword evidence="2" id="KW-1185">Reference proteome</keyword>
<organism evidence="1 2">
    <name type="scientific">Phlebia brevispora</name>
    <dbReference type="NCBI Taxonomy" id="194682"/>
    <lineage>
        <taxon>Eukaryota</taxon>
        <taxon>Fungi</taxon>
        <taxon>Dikarya</taxon>
        <taxon>Basidiomycota</taxon>
        <taxon>Agaricomycotina</taxon>
        <taxon>Agaricomycetes</taxon>
        <taxon>Polyporales</taxon>
        <taxon>Meruliaceae</taxon>
        <taxon>Phlebia</taxon>
    </lineage>
</organism>
<evidence type="ECO:0000313" key="2">
    <source>
        <dbReference type="Proteomes" id="UP001148662"/>
    </source>
</evidence>
<dbReference type="EMBL" id="JANHOG010000426">
    <property type="protein sequence ID" value="KAJ3554484.1"/>
    <property type="molecule type" value="Genomic_DNA"/>
</dbReference>